<dbReference type="EMBL" id="PSYR01000001">
    <property type="protein sequence ID" value="RCN58889.1"/>
    <property type="molecule type" value="Genomic_DNA"/>
</dbReference>
<dbReference type="AlphaFoldDB" id="A0A368HK95"/>
<dbReference type="OrthoDB" id="9939275at2"/>
<reference evidence="4 5" key="1">
    <citation type="submission" date="2018-02" db="EMBL/GenBank/DDBJ databases">
        <title>Insights into the biology of acidophilic members of the Acidiferrobacteraceae family derived from comparative genomic analyses.</title>
        <authorList>
            <person name="Issotta F."/>
            <person name="Thyssen C."/>
            <person name="Mena C."/>
            <person name="Moya A."/>
            <person name="Bellenberg S."/>
            <person name="Sproer C."/>
            <person name="Covarrubias P.C."/>
            <person name="Sand W."/>
            <person name="Quatrini R."/>
            <person name="Vera M."/>
        </authorList>
    </citation>
    <scope>NUCLEOTIDE SEQUENCE [LARGE SCALE GENOMIC DNA]</scope>
    <source>
        <strain evidence="5">m-1</strain>
    </source>
</reference>
<dbReference type="PANTHER" id="PTHR38687">
    <property type="entry name" value="CELL DIVISION PROTEIN DEDD-RELATED"/>
    <property type="match status" value="1"/>
</dbReference>
<feature type="transmembrane region" description="Helical" evidence="2">
    <location>
        <begin position="40"/>
        <end position="58"/>
    </location>
</feature>
<dbReference type="GO" id="GO:0032506">
    <property type="term" value="P:cytokinetic process"/>
    <property type="evidence" value="ECO:0007669"/>
    <property type="project" value="TreeGrafter"/>
</dbReference>
<gene>
    <name evidence="4" type="ORF">C4900_03775</name>
</gene>
<dbReference type="PANTHER" id="PTHR38687:SF1">
    <property type="entry name" value="CELL DIVISION PROTEIN DEDD"/>
    <property type="match status" value="1"/>
</dbReference>
<feature type="region of interest" description="Disordered" evidence="1">
    <location>
        <begin position="107"/>
        <end position="130"/>
    </location>
</feature>
<evidence type="ECO:0000256" key="1">
    <source>
        <dbReference type="SAM" id="MobiDB-lite"/>
    </source>
</evidence>
<dbReference type="Proteomes" id="UP000253250">
    <property type="component" value="Unassembled WGS sequence"/>
</dbReference>
<evidence type="ECO:0000259" key="3">
    <source>
        <dbReference type="PROSITE" id="PS51724"/>
    </source>
</evidence>
<evidence type="ECO:0000313" key="4">
    <source>
        <dbReference type="EMBL" id="RCN58889.1"/>
    </source>
</evidence>
<accession>A0A368HK95</accession>
<dbReference type="GO" id="GO:0042834">
    <property type="term" value="F:peptidoglycan binding"/>
    <property type="evidence" value="ECO:0007669"/>
    <property type="project" value="InterPro"/>
</dbReference>
<dbReference type="InterPro" id="IPR007730">
    <property type="entry name" value="SPOR-like_dom"/>
</dbReference>
<comment type="caution">
    <text evidence="4">The sequence shown here is derived from an EMBL/GenBank/DDBJ whole genome shotgun (WGS) entry which is preliminary data.</text>
</comment>
<sequence>MTTGWSFLGRSRRSVLYSPSCRTGEEAVGEDGSFDAKRRIVGAAILVTVAVVVLPILLQRPPSAIHGREILTVRRAAHGVRAVMADVPAVVPRPAPLAPSVVPAPVASAQMPRPAPSHPTSVLPAPSTRQPPTPVVPQWYVQVGAYVNASDGVLFAQRLKGQGFPAHVKLTRLANSRGVIVVLGPYGKRRAQSAQQAVKERDGIQGFMIQEAVTVR</sequence>
<evidence type="ECO:0000313" key="5">
    <source>
        <dbReference type="Proteomes" id="UP000253250"/>
    </source>
</evidence>
<keyword evidence="5" id="KW-1185">Reference proteome</keyword>
<dbReference type="SUPFAM" id="SSF110997">
    <property type="entry name" value="Sporulation related repeat"/>
    <property type="match status" value="1"/>
</dbReference>
<dbReference type="Gene3D" id="3.30.70.1070">
    <property type="entry name" value="Sporulation related repeat"/>
    <property type="match status" value="1"/>
</dbReference>
<organism evidence="4 5">
    <name type="scientific">Acidiferrobacter thiooxydans</name>
    <dbReference type="NCBI Taxonomy" id="163359"/>
    <lineage>
        <taxon>Bacteria</taxon>
        <taxon>Pseudomonadati</taxon>
        <taxon>Pseudomonadota</taxon>
        <taxon>Gammaproteobacteria</taxon>
        <taxon>Acidiferrobacterales</taxon>
        <taxon>Acidiferrobacteraceae</taxon>
        <taxon>Acidiferrobacter</taxon>
    </lineage>
</organism>
<dbReference type="PROSITE" id="PS51724">
    <property type="entry name" value="SPOR"/>
    <property type="match status" value="1"/>
</dbReference>
<dbReference type="Pfam" id="PF05036">
    <property type="entry name" value="SPOR"/>
    <property type="match status" value="1"/>
</dbReference>
<protein>
    <recommendedName>
        <fullName evidence="3">SPOR domain-containing protein</fullName>
    </recommendedName>
</protein>
<keyword evidence="2" id="KW-1133">Transmembrane helix</keyword>
<proteinExistence type="predicted"/>
<dbReference type="InterPro" id="IPR036680">
    <property type="entry name" value="SPOR-like_sf"/>
</dbReference>
<dbReference type="GO" id="GO:0030428">
    <property type="term" value="C:cell septum"/>
    <property type="evidence" value="ECO:0007669"/>
    <property type="project" value="TreeGrafter"/>
</dbReference>
<evidence type="ECO:0000256" key="2">
    <source>
        <dbReference type="SAM" id="Phobius"/>
    </source>
</evidence>
<name>A0A368HK95_9GAMM</name>
<feature type="domain" description="SPOR" evidence="3">
    <location>
        <begin position="133"/>
        <end position="211"/>
    </location>
</feature>
<dbReference type="InterPro" id="IPR052521">
    <property type="entry name" value="Cell_div_SPOR-domain"/>
</dbReference>
<keyword evidence="2" id="KW-0472">Membrane</keyword>
<keyword evidence="2" id="KW-0812">Transmembrane</keyword>
<dbReference type="GO" id="GO:0032153">
    <property type="term" value="C:cell division site"/>
    <property type="evidence" value="ECO:0007669"/>
    <property type="project" value="TreeGrafter"/>
</dbReference>